<keyword evidence="2" id="KW-0805">Transcription regulation</keyword>
<dbReference type="PANTHER" id="PTHR43133:SF8">
    <property type="entry name" value="RNA POLYMERASE SIGMA FACTOR HI_1459-RELATED"/>
    <property type="match status" value="1"/>
</dbReference>
<reference evidence="9 10" key="1">
    <citation type="submission" date="2017-11" db="EMBL/GenBank/DDBJ databases">
        <title>Infants hospitalized years apart are colonized by the same room-sourced microbial strains.</title>
        <authorList>
            <person name="Brooks B."/>
            <person name="Olm M.R."/>
            <person name="Firek B.A."/>
            <person name="Baker R."/>
            <person name="Thomas B.C."/>
            <person name="Morowitz M.J."/>
            <person name="Banfield J.F."/>
        </authorList>
    </citation>
    <scope>NUCLEOTIDE SEQUENCE [LARGE SCALE GENOMIC DNA]</scope>
    <source>
        <strain evidence="9">S2_012_000_R3_87</strain>
    </source>
</reference>
<dbReference type="InterPro" id="IPR013324">
    <property type="entry name" value="RNA_pol_sigma_r3/r4-like"/>
</dbReference>
<keyword evidence="3" id="KW-0731">Sigma factor</keyword>
<feature type="region of interest" description="Disordered" evidence="6">
    <location>
        <begin position="131"/>
        <end position="150"/>
    </location>
</feature>
<dbReference type="InterPro" id="IPR036388">
    <property type="entry name" value="WH-like_DNA-bd_sf"/>
</dbReference>
<feature type="region of interest" description="Disordered" evidence="6">
    <location>
        <begin position="1"/>
        <end position="38"/>
    </location>
</feature>
<dbReference type="EMBL" id="QFNY01000148">
    <property type="protein sequence ID" value="PZP00160.1"/>
    <property type="molecule type" value="Genomic_DNA"/>
</dbReference>
<dbReference type="GO" id="GO:0006352">
    <property type="term" value="P:DNA-templated transcription initiation"/>
    <property type="evidence" value="ECO:0007669"/>
    <property type="project" value="InterPro"/>
</dbReference>
<accession>A0A2W5B6D4</accession>
<evidence type="ECO:0000313" key="9">
    <source>
        <dbReference type="EMBL" id="PZP00160.1"/>
    </source>
</evidence>
<dbReference type="InterPro" id="IPR039425">
    <property type="entry name" value="RNA_pol_sigma-70-like"/>
</dbReference>
<dbReference type="Pfam" id="PF08281">
    <property type="entry name" value="Sigma70_r4_2"/>
    <property type="match status" value="1"/>
</dbReference>
<dbReference type="InterPro" id="IPR007627">
    <property type="entry name" value="RNA_pol_sigma70_r2"/>
</dbReference>
<feature type="compositionally biased region" description="Polar residues" evidence="6">
    <location>
        <begin position="19"/>
        <end position="30"/>
    </location>
</feature>
<evidence type="ECO:0000256" key="4">
    <source>
        <dbReference type="ARBA" id="ARBA00023125"/>
    </source>
</evidence>
<dbReference type="SUPFAM" id="SSF88659">
    <property type="entry name" value="Sigma3 and sigma4 domains of RNA polymerase sigma factors"/>
    <property type="match status" value="1"/>
</dbReference>
<feature type="compositionally biased region" description="Polar residues" evidence="6">
    <location>
        <begin position="1"/>
        <end position="12"/>
    </location>
</feature>
<dbReference type="InterPro" id="IPR013325">
    <property type="entry name" value="RNA_pol_sigma_r2"/>
</dbReference>
<keyword evidence="5" id="KW-0804">Transcription</keyword>
<dbReference type="InterPro" id="IPR014284">
    <property type="entry name" value="RNA_pol_sigma-70_dom"/>
</dbReference>
<evidence type="ECO:0000259" key="8">
    <source>
        <dbReference type="Pfam" id="PF08281"/>
    </source>
</evidence>
<dbReference type="Pfam" id="PF04542">
    <property type="entry name" value="Sigma70_r2"/>
    <property type="match status" value="1"/>
</dbReference>
<gene>
    <name evidence="9" type="ORF">DI609_06865</name>
</gene>
<feature type="domain" description="RNA polymerase sigma factor 70 region 4 type 2" evidence="8">
    <location>
        <begin position="156"/>
        <end position="207"/>
    </location>
</feature>
<protein>
    <submittedName>
        <fullName evidence="9">RNA polymerase subunit sigma</fullName>
    </submittedName>
</protein>
<organism evidence="9 10">
    <name type="scientific">Corynebacterium urealyticum</name>
    <dbReference type="NCBI Taxonomy" id="43771"/>
    <lineage>
        <taxon>Bacteria</taxon>
        <taxon>Bacillati</taxon>
        <taxon>Actinomycetota</taxon>
        <taxon>Actinomycetes</taxon>
        <taxon>Mycobacteriales</taxon>
        <taxon>Corynebacteriaceae</taxon>
        <taxon>Corynebacterium</taxon>
    </lineage>
</organism>
<dbReference type="InterPro" id="IPR013249">
    <property type="entry name" value="RNA_pol_sigma70_r4_t2"/>
</dbReference>
<evidence type="ECO:0000256" key="3">
    <source>
        <dbReference type="ARBA" id="ARBA00023082"/>
    </source>
</evidence>
<proteinExistence type="inferred from homology"/>
<dbReference type="GO" id="GO:0003677">
    <property type="term" value="F:DNA binding"/>
    <property type="evidence" value="ECO:0007669"/>
    <property type="project" value="UniProtKB-KW"/>
</dbReference>
<evidence type="ECO:0000259" key="7">
    <source>
        <dbReference type="Pfam" id="PF04542"/>
    </source>
</evidence>
<evidence type="ECO:0000313" key="10">
    <source>
        <dbReference type="Proteomes" id="UP000249451"/>
    </source>
</evidence>
<comment type="caution">
    <text evidence="9">The sequence shown here is derived from an EMBL/GenBank/DDBJ whole genome shotgun (WGS) entry which is preliminary data.</text>
</comment>
<keyword evidence="4" id="KW-0238">DNA-binding</keyword>
<evidence type="ECO:0000256" key="1">
    <source>
        <dbReference type="ARBA" id="ARBA00010641"/>
    </source>
</evidence>
<dbReference type="AlphaFoldDB" id="A0A2W5B6D4"/>
<evidence type="ECO:0000256" key="5">
    <source>
        <dbReference type="ARBA" id="ARBA00023163"/>
    </source>
</evidence>
<evidence type="ECO:0000256" key="2">
    <source>
        <dbReference type="ARBA" id="ARBA00023015"/>
    </source>
</evidence>
<comment type="similarity">
    <text evidence="1">Belongs to the sigma-70 factor family. ECF subfamily.</text>
</comment>
<dbReference type="NCBIfam" id="TIGR02937">
    <property type="entry name" value="sigma70-ECF"/>
    <property type="match status" value="1"/>
</dbReference>
<feature type="domain" description="RNA polymerase sigma-70 region 2" evidence="7">
    <location>
        <begin position="79"/>
        <end position="126"/>
    </location>
</feature>
<dbReference type="PANTHER" id="PTHR43133">
    <property type="entry name" value="RNA POLYMERASE ECF-TYPE SIGMA FACTO"/>
    <property type="match status" value="1"/>
</dbReference>
<sequence>MTAPVTETQHTSAPDRAKTTTWGSAPSNTGDAPHTSAHRTDQELLAEHIAGDPLALHTLLARHEVRMHWAERAAGVPESELADVHQEAVLKIHRRAATFRNRSSVVTWMVTIAHRTALNFVTAQHRRGHRHREDISDCERDLPSSHATPNRELSVDLHNALASIPVLFRQTVVLRGMLGYSISEISAMLDVAPGTVKSRYSRGRRLLQDNLVLADYADHP</sequence>
<dbReference type="SUPFAM" id="SSF88946">
    <property type="entry name" value="Sigma2 domain of RNA polymerase sigma factors"/>
    <property type="match status" value="1"/>
</dbReference>
<evidence type="ECO:0000256" key="6">
    <source>
        <dbReference type="SAM" id="MobiDB-lite"/>
    </source>
</evidence>
<dbReference type="Gene3D" id="1.10.10.10">
    <property type="entry name" value="Winged helix-like DNA-binding domain superfamily/Winged helix DNA-binding domain"/>
    <property type="match status" value="1"/>
</dbReference>
<dbReference type="Proteomes" id="UP000249451">
    <property type="component" value="Unassembled WGS sequence"/>
</dbReference>
<dbReference type="GO" id="GO:0016987">
    <property type="term" value="F:sigma factor activity"/>
    <property type="evidence" value="ECO:0007669"/>
    <property type="project" value="UniProtKB-KW"/>
</dbReference>
<dbReference type="RefSeq" id="WP_317209491.1">
    <property type="nucleotide sequence ID" value="NZ_CP136640.1"/>
</dbReference>
<dbReference type="Gene3D" id="1.10.1740.10">
    <property type="match status" value="1"/>
</dbReference>
<name>A0A2W5B6D4_9CORY</name>
<feature type="compositionally biased region" description="Basic and acidic residues" evidence="6">
    <location>
        <begin position="131"/>
        <end position="143"/>
    </location>
</feature>